<accession>A0AA89AV55</accession>
<keyword evidence="3" id="KW-0540">Nuclease</keyword>
<organism evidence="9 10">
    <name type="scientific">Escallonia herrerae</name>
    <dbReference type="NCBI Taxonomy" id="1293975"/>
    <lineage>
        <taxon>Eukaryota</taxon>
        <taxon>Viridiplantae</taxon>
        <taxon>Streptophyta</taxon>
        <taxon>Embryophyta</taxon>
        <taxon>Tracheophyta</taxon>
        <taxon>Spermatophyta</taxon>
        <taxon>Magnoliopsida</taxon>
        <taxon>eudicotyledons</taxon>
        <taxon>Gunneridae</taxon>
        <taxon>Pentapetalae</taxon>
        <taxon>asterids</taxon>
        <taxon>campanulids</taxon>
        <taxon>Escalloniales</taxon>
        <taxon>Escalloniaceae</taxon>
        <taxon>Escallonia</taxon>
    </lineage>
</organism>
<sequence>MRRPAERRDTELYCHFHKDHGHTTEECKVFQGEIKNLIVKGHLKQFIKTNDRQQNGRRVNQRRIEEAPLKDPPVINTTSEKSSTKGLSNSSRKAYARQVNLTQGPAKRAKVSTTLESSANIIFEDAFLQMEILKDQVKPISSFLYGFTGASAPLKGITSLTIIAGESPGVFHITSALSKPIVGEELFLYLDVAESAVNAVLIREQEGRQLPIYYVSKVLQEVELRYPNAEKLVFALLIVTRKLQPYFQSHTIIVLTDKPLRRILHKPELSGCLVPWLVELDEFDIQYRPQPSIKGHALVDFIVECTLPIEDKEPLPSNQPKFTWTLFVDGSSNTNESGVGLILNGLDGLTIETEALIHIEVGLTSLQLTTHDPIQNEEALRANLDLLNDRREQATMPSQPTNIEYPNFMTRESALVHSRWAT</sequence>
<evidence type="ECO:0000256" key="2">
    <source>
        <dbReference type="ARBA" id="ARBA00022695"/>
    </source>
</evidence>
<dbReference type="Pfam" id="PF17917">
    <property type="entry name" value="RT_RNaseH"/>
    <property type="match status" value="1"/>
</dbReference>
<feature type="region of interest" description="Disordered" evidence="7">
    <location>
        <begin position="49"/>
        <end position="93"/>
    </location>
</feature>
<keyword evidence="1" id="KW-0808">Transferase</keyword>
<keyword evidence="4" id="KW-0255">Endonuclease</keyword>
<dbReference type="GO" id="GO:0004519">
    <property type="term" value="F:endonuclease activity"/>
    <property type="evidence" value="ECO:0007669"/>
    <property type="project" value="UniProtKB-KW"/>
</dbReference>
<keyword evidence="10" id="KW-1185">Reference proteome</keyword>
<evidence type="ECO:0000259" key="8">
    <source>
        <dbReference type="Pfam" id="PF17917"/>
    </source>
</evidence>
<evidence type="ECO:0000256" key="6">
    <source>
        <dbReference type="ARBA" id="ARBA00022918"/>
    </source>
</evidence>
<dbReference type="GO" id="GO:0003964">
    <property type="term" value="F:RNA-directed DNA polymerase activity"/>
    <property type="evidence" value="ECO:0007669"/>
    <property type="project" value="UniProtKB-KW"/>
</dbReference>
<keyword evidence="6" id="KW-0695">RNA-directed DNA polymerase</keyword>
<keyword evidence="5" id="KW-0378">Hydrolase</keyword>
<dbReference type="PANTHER" id="PTHR48475:SF2">
    <property type="entry name" value="RIBONUCLEASE H"/>
    <property type="match status" value="1"/>
</dbReference>
<dbReference type="PANTHER" id="PTHR48475">
    <property type="entry name" value="RIBONUCLEASE H"/>
    <property type="match status" value="1"/>
</dbReference>
<dbReference type="SUPFAM" id="SSF56672">
    <property type="entry name" value="DNA/RNA polymerases"/>
    <property type="match status" value="1"/>
</dbReference>
<evidence type="ECO:0000256" key="5">
    <source>
        <dbReference type="ARBA" id="ARBA00022801"/>
    </source>
</evidence>
<protein>
    <recommendedName>
        <fullName evidence="8">Reverse transcriptase RNase H-like domain-containing protein</fullName>
    </recommendedName>
</protein>
<dbReference type="InterPro" id="IPR041373">
    <property type="entry name" value="RT_RNaseH"/>
</dbReference>
<feature type="domain" description="Reverse transcriptase RNase H-like" evidence="8">
    <location>
        <begin position="184"/>
        <end position="283"/>
    </location>
</feature>
<feature type="compositionally biased region" description="Polar residues" evidence="7">
    <location>
        <begin position="75"/>
        <end position="92"/>
    </location>
</feature>
<evidence type="ECO:0000313" key="9">
    <source>
        <dbReference type="EMBL" id="KAK3016427.1"/>
    </source>
</evidence>
<dbReference type="InterPro" id="IPR043502">
    <property type="entry name" value="DNA/RNA_pol_sf"/>
</dbReference>
<proteinExistence type="predicted"/>
<dbReference type="AlphaFoldDB" id="A0AA89AV55"/>
<evidence type="ECO:0000256" key="3">
    <source>
        <dbReference type="ARBA" id="ARBA00022722"/>
    </source>
</evidence>
<keyword evidence="2" id="KW-0548">Nucleotidyltransferase</keyword>
<gene>
    <name evidence="9" type="ORF">RJ639_006194</name>
</gene>
<evidence type="ECO:0000256" key="4">
    <source>
        <dbReference type="ARBA" id="ARBA00022759"/>
    </source>
</evidence>
<evidence type="ECO:0000313" key="10">
    <source>
        <dbReference type="Proteomes" id="UP001188597"/>
    </source>
</evidence>
<dbReference type="GO" id="GO:0016787">
    <property type="term" value="F:hydrolase activity"/>
    <property type="evidence" value="ECO:0007669"/>
    <property type="project" value="UniProtKB-KW"/>
</dbReference>
<reference evidence="9" key="1">
    <citation type="submission" date="2022-12" db="EMBL/GenBank/DDBJ databases">
        <title>Draft genome assemblies for two species of Escallonia (Escalloniales).</title>
        <authorList>
            <person name="Chanderbali A."/>
            <person name="Dervinis C."/>
            <person name="Anghel I."/>
            <person name="Soltis D."/>
            <person name="Soltis P."/>
            <person name="Zapata F."/>
        </authorList>
    </citation>
    <scope>NUCLEOTIDE SEQUENCE</scope>
    <source>
        <strain evidence="9">UCBG64.0493</strain>
        <tissue evidence="9">Leaf</tissue>
    </source>
</reference>
<dbReference type="Gene3D" id="3.10.20.370">
    <property type="match status" value="1"/>
</dbReference>
<dbReference type="EMBL" id="JAVXUP010001069">
    <property type="protein sequence ID" value="KAK3016427.1"/>
    <property type="molecule type" value="Genomic_DNA"/>
</dbReference>
<comment type="caution">
    <text evidence="9">The sequence shown here is derived from an EMBL/GenBank/DDBJ whole genome shotgun (WGS) entry which is preliminary data.</text>
</comment>
<evidence type="ECO:0000256" key="7">
    <source>
        <dbReference type="SAM" id="MobiDB-lite"/>
    </source>
</evidence>
<evidence type="ECO:0000256" key="1">
    <source>
        <dbReference type="ARBA" id="ARBA00022679"/>
    </source>
</evidence>
<name>A0AA89AV55_9ASTE</name>
<dbReference type="Proteomes" id="UP001188597">
    <property type="component" value="Unassembled WGS sequence"/>
</dbReference>